<dbReference type="SUPFAM" id="SSF48225">
    <property type="entry name" value="Seven-hairpin glycosidases"/>
    <property type="match status" value="1"/>
</dbReference>
<keyword evidence="8" id="KW-1015">Disulfide bond</keyword>
<dbReference type="InterPro" id="IPR036026">
    <property type="entry name" value="Seven-hairpin_glycosidases"/>
</dbReference>
<dbReference type="InterPro" id="IPR012341">
    <property type="entry name" value="6hp_glycosidase-like_sf"/>
</dbReference>
<dbReference type="AlphaFoldDB" id="A0AAD7N563"/>
<evidence type="ECO:0000313" key="13">
    <source>
        <dbReference type="Proteomes" id="UP001215598"/>
    </source>
</evidence>
<dbReference type="GO" id="GO:0004571">
    <property type="term" value="F:mannosyl-oligosaccharide 1,2-alpha-mannosidase activity"/>
    <property type="evidence" value="ECO:0007669"/>
    <property type="project" value="UniProtKB-EC"/>
</dbReference>
<proteinExistence type="inferred from homology"/>
<gene>
    <name evidence="12" type="ORF">B0H16DRAFT_1855211</name>
</gene>
<dbReference type="PANTHER" id="PTHR11742:SF55">
    <property type="entry name" value="ENDOPLASMIC RETICULUM MANNOSYL-OLIGOSACCHARIDE 1,2-ALPHA-MANNOSIDASE"/>
    <property type="match status" value="1"/>
</dbReference>
<organism evidence="12 13">
    <name type="scientific">Mycena metata</name>
    <dbReference type="NCBI Taxonomy" id="1033252"/>
    <lineage>
        <taxon>Eukaryota</taxon>
        <taxon>Fungi</taxon>
        <taxon>Dikarya</taxon>
        <taxon>Basidiomycota</taxon>
        <taxon>Agaricomycotina</taxon>
        <taxon>Agaricomycetes</taxon>
        <taxon>Agaricomycetidae</taxon>
        <taxon>Agaricales</taxon>
        <taxon>Marasmiineae</taxon>
        <taxon>Mycenaceae</taxon>
        <taxon>Mycena</taxon>
    </lineage>
</organism>
<comment type="caution">
    <text evidence="12">The sequence shown here is derived from an EMBL/GenBank/DDBJ whole genome shotgun (WGS) entry which is preliminary data.</text>
</comment>
<dbReference type="InterPro" id="IPR001382">
    <property type="entry name" value="Glyco_hydro_47"/>
</dbReference>
<dbReference type="GO" id="GO:0005783">
    <property type="term" value="C:endoplasmic reticulum"/>
    <property type="evidence" value="ECO:0007669"/>
    <property type="project" value="TreeGrafter"/>
</dbReference>
<feature type="region of interest" description="Disordered" evidence="11">
    <location>
        <begin position="1"/>
        <end position="20"/>
    </location>
</feature>
<evidence type="ECO:0000256" key="1">
    <source>
        <dbReference type="ARBA" id="ARBA00001913"/>
    </source>
</evidence>
<evidence type="ECO:0000256" key="6">
    <source>
        <dbReference type="ARBA" id="ARBA00022801"/>
    </source>
</evidence>
<reference evidence="12" key="1">
    <citation type="submission" date="2023-03" db="EMBL/GenBank/DDBJ databases">
        <title>Massive genome expansion in bonnet fungi (Mycena s.s.) driven by repeated elements and novel gene families across ecological guilds.</title>
        <authorList>
            <consortium name="Lawrence Berkeley National Laboratory"/>
            <person name="Harder C.B."/>
            <person name="Miyauchi S."/>
            <person name="Viragh M."/>
            <person name="Kuo A."/>
            <person name="Thoen E."/>
            <person name="Andreopoulos B."/>
            <person name="Lu D."/>
            <person name="Skrede I."/>
            <person name="Drula E."/>
            <person name="Henrissat B."/>
            <person name="Morin E."/>
            <person name="Kohler A."/>
            <person name="Barry K."/>
            <person name="LaButti K."/>
            <person name="Morin E."/>
            <person name="Salamov A."/>
            <person name="Lipzen A."/>
            <person name="Mereny Z."/>
            <person name="Hegedus B."/>
            <person name="Baldrian P."/>
            <person name="Stursova M."/>
            <person name="Weitz H."/>
            <person name="Taylor A."/>
            <person name="Grigoriev I.V."/>
            <person name="Nagy L.G."/>
            <person name="Martin F."/>
            <person name="Kauserud H."/>
        </authorList>
    </citation>
    <scope>NUCLEOTIDE SEQUENCE</scope>
    <source>
        <strain evidence="12">CBHHK182m</strain>
    </source>
</reference>
<evidence type="ECO:0000256" key="9">
    <source>
        <dbReference type="ARBA" id="ARBA00047669"/>
    </source>
</evidence>
<keyword evidence="7" id="KW-0106">Calcium</keyword>
<keyword evidence="6 12" id="KW-0378">Hydrolase</keyword>
<feature type="compositionally biased region" description="Basic and acidic residues" evidence="11">
    <location>
        <begin position="1"/>
        <end position="16"/>
    </location>
</feature>
<evidence type="ECO:0000256" key="4">
    <source>
        <dbReference type="ARBA" id="ARBA00012238"/>
    </source>
</evidence>
<evidence type="ECO:0000256" key="8">
    <source>
        <dbReference type="ARBA" id="ARBA00023157"/>
    </source>
</evidence>
<evidence type="ECO:0000256" key="11">
    <source>
        <dbReference type="SAM" id="MobiDB-lite"/>
    </source>
</evidence>
<accession>A0AAD7N563</accession>
<keyword evidence="5" id="KW-0479">Metal-binding</keyword>
<comment type="similarity">
    <text evidence="3">Belongs to the glycosyl hydrolase 47 family.</text>
</comment>
<dbReference type="EMBL" id="JARKIB010000081">
    <property type="protein sequence ID" value="KAJ7745983.1"/>
    <property type="molecule type" value="Genomic_DNA"/>
</dbReference>
<dbReference type="Pfam" id="PF01532">
    <property type="entry name" value="Glyco_hydro_47"/>
    <property type="match status" value="1"/>
</dbReference>
<comment type="catalytic activity">
    <reaction evidence="10">
        <text>N(4)-(alpha-D-Man-(1-&gt;2)-alpha-D-Man-(1-&gt;2)-alpha-D-Man-(1-&gt;3)-[alpha-D-Man-(1-&gt;2)-alpha-D-Man-(1-&gt;3)-[alpha-D-Man-(1-&gt;2)-alpha-D-Man-(1-&gt;6)]-alpha-D-Man-(1-&gt;6)]-beta-D-Man-(1-&gt;4)-beta-D-GlcNAc-(1-&gt;4)-beta-D-GlcNAc)-L-asparaginyl-[protein] (N-glucan mannose isomer 9A1,2,3B1,2,3) + 4 H2O = N(4)-(alpha-D-Man-(1-&gt;3)-[alpha-D-Man-(1-&gt;3)-[alpha-D-Man-(1-&gt;6)]-alpha-D-Man-(1-&gt;6)]-beta-D-Man-(1-&gt;4)-beta-D-GlcNAc-(1-&gt;4)-beta-D-GlcNAc)-L-asparaginyl-[protein] (N-glucan mannose isomer 5A1,2) + 4 beta-D-mannose</text>
        <dbReference type="Rhea" id="RHEA:56008"/>
        <dbReference type="Rhea" id="RHEA-COMP:14356"/>
        <dbReference type="Rhea" id="RHEA-COMP:14367"/>
        <dbReference type="ChEBI" id="CHEBI:15377"/>
        <dbReference type="ChEBI" id="CHEBI:28563"/>
        <dbReference type="ChEBI" id="CHEBI:59087"/>
        <dbReference type="ChEBI" id="CHEBI:139493"/>
        <dbReference type="EC" id="3.2.1.113"/>
    </reaction>
</comment>
<protein>
    <recommendedName>
        <fullName evidence="4">mannosyl-oligosaccharide 1,2-alpha-mannosidase</fullName>
        <ecNumber evidence="4">3.2.1.113</ecNumber>
    </recommendedName>
</protein>
<dbReference type="Proteomes" id="UP001215598">
    <property type="component" value="Unassembled WGS sequence"/>
</dbReference>
<keyword evidence="13" id="KW-1185">Reference proteome</keyword>
<dbReference type="GO" id="GO:0016020">
    <property type="term" value="C:membrane"/>
    <property type="evidence" value="ECO:0007669"/>
    <property type="project" value="InterPro"/>
</dbReference>
<evidence type="ECO:0000256" key="2">
    <source>
        <dbReference type="ARBA" id="ARBA00004922"/>
    </source>
</evidence>
<evidence type="ECO:0000256" key="3">
    <source>
        <dbReference type="ARBA" id="ARBA00007658"/>
    </source>
</evidence>
<dbReference type="GO" id="GO:0005975">
    <property type="term" value="P:carbohydrate metabolic process"/>
    <property type="evidence" value="ECO:0007669"/>
    <property type="project" value="InterPro"/>
</dbReference>
<dbReference type="PANTHER" id="PTHR11742">
    <property type="entry name" value="MANNOSYL-OLIGOSACCHARIDE ALPHA-1,2-MANNOSIDASE-RELATED"/>
    <property type="match status" value="1"/>
</dbReference>
<comment type="catalytic activity">
    <reaction evidence="9">
        <text>N(4)-(alpha-D-Man-(1-&gt;2)-alpha-D-Man-(1-&gt;2)-alpha-D-Man-(1-&gt;3)-[alpha-D-Man-(1-&gt;3)-[alpha-D-Man-(1-&gt;2)-alpha-D-Man-(1-&gt;6)]-alpha-D-Man-(1-&gt;6)]-beta-D-Man-(1-&gt;4)-beta-D-GlcNAc-(1-&gt;4)-beta-D-GlcNAc)-L-asparaginyl-[protein] (N-glucan mannose isomer 8A1,2,3B1,3) + 3 H2O = N(4)-(alpha-D-Man-(1-&gt;3)-[alpha-D-Man-(1-&gt;3)-[alpha-D-Man-(1-&gt;6)]-alpha-D-Man-(1-&gt;6)]-beta-D-Man-(1-&gt;4)-beta-D-GlcNAc-(1-&gt;4)-beta-D-GlcNAc)-L-asparaginyl-[protein] (N-glucan mannose isomer 5A1,2) + 3 beta-D-mannose</text>
        <dbReference type="Rhea" id="RHEA:56028"/>
        <dbReference type="Rhea" id="RHEA-COMP:14358"/>
        <dbReference type="Rhea" id="RHEA-COMP:14367"/>
        <dbReference type="ChEBI" id="CHEBI:15377"/>
        <dbReference type="ChEBI" id="CHEBI:28563"/>
        <dbReference type="ChEBI" id="CHEBI:59087"/>
        <dbReference type="ChEBI" id="CHEBI:60628"/>
        <dbReference type="EC" id="3.2.1.113"/>
    </reaction>
</comment>
<evidence type="ECO:0000256" key="10">
    <source>
        <dbReference type="ARBA" id="ARBA00048605"/>
    </source>
</evidence>
<dbReference type="GO" id="GO:0036503">
    <property type="term" value="P:ERAD pathway"/>
    <property type="evidence" value="ECO:0007669"/>
    <property type="project" value="UniProtKB-ARBA"/>
</dbReference>
<comment type="pathway">
    <text evidence="2">Protein modification; protein glycosylation.</text>
</comment>
<dbReference type="GO" id="GO:0005509">
    <property type="term" value="F:calcium ion binding"/>
    <property type="evidence" value="ECO:0007669"/>
    <property type="project" value="InterPro"/>
</dbReference>
<evidence type="ECO:0000256" key="5">
    <source>
        <dbReference type="ARBA" id="ARBA00022723"/>
    </source>
</evidence>
<dbReference type="InterPro" id="IPR050749">
    <property type="entry name" value="Glycosyl_Hydrolase_47"/>
</dbReference>
<sequence>MDVIERDAMGSDEYHPISHRGQNLSHSGGIGYTVVDALDTMLLMGLHDEYSRASDWVRNSLSFERDGRTRCFNTFEVWYALVDLLNAADTPKATIRVLGGLLSTLHLSADEMYLRHAVDLADDAARLRHPSGAPALVGESRDSGRDTGCLESGLYHHRRGYDAPA</sequence>
<evidence type="ECO:0000313" key="12">
    <source>
        <dbReference type="EMBL" id="KAJ7745983.1"/>
    </source>
</evidence>
<comment type="cofactor">
    <cofactor evidence="1">
        <name>Ca(2+)</name>
        <dbReference type="ChEBI" id="CHEBI:29108"/>
    </cofactor>
</comment>
<evidence type="ECO:0000256" key="7">
    <source>
        <dbReference type="ARBA" id="ARBA00022837"/>
    </source>
</evidence>
<dbReference type="EC" id="3.2.1.113" evidence="4"/>
<dbReference type="Gene3D" id="1.50.10.10">
    <property type="match status" value="1"/>
</dbReference>
<name>A0AAD7N563_9AGAR</name>